<dbReference type="SUPFAM" id="SSF55729">
    <property type="entry name" value="Acyl-CoA N-acyltransferases (Nat)"/>
    <property type="match status" value="1"/>
</dbReference>
<evidence type="ECO:0000313" key="3">
    <source>
        <dbReference type="Proteomes" id="UP000237749"/>
    </source>
</evidence>
<accession>A0A2S6HQW7</accession>
<dbReference type="InterPro" id="IPR016181">
    <property type="entry name" value="Acyl_CoA_acyltransferase"/>
</dbReference>
<gene>
    <name evidence="2" type="ORF">BXY41_108215</name>
</gene>
<dbReference type="Proteomes" id="UP000237749">
    <property type="component" value="Unassembled WGS sequence"/>
</dbReference>
<dbReference type="RefSeq" id="WP_104437880.1">
    <property type="nucleotide sequence ID" value="NZ_PTJA01000008.1"/>
</dbReference>
<feature type="domain" description="N-acetyltransferase" evidence="1">
    <location>
        <begin position="12"/>
        <end position="159"/>
    </location>
</feature>
<dbReference type="InterPro" id="IPR000182">
    <property type="entry name" value="GNAT_dom"/>
</dbReference>
<dbReference type="EMBL" id="PTJA01000008">
    <property type="protein sequence ID" value="PPK79990.1"/>
    <property type="molecule type" value="Genomic_DNA"/>
</dbReference>
<sequence length="184" mass="21413">MKLSEDLSGEGYTIEPVAEEDLEQYIKIRKEFLKPFVDQYYGGWVEEIQMIIADDLFHRSRKDACFWSVRLNGIITGFLTYKERPDQITDVSVTLSESGHGKKLLDDFLDFITQLSDETKKPVLLTVYQSAPFAELYREHGFTIYGTSRTHYLMSYNIEDTSGMGDYKNRIFAEGFRKCVQDHM</sequence>
<dbReference type="PROSITE" id="PS51186">
    <property type="entry name" value="GNAT"/>
    <property type="match status" value="1"/>
</dbReference>
<evidence type="ECO:0000259" key="1">
    <source>
        <dbReference type="PROSITE" id="PS51186"/>
    </source>
</evidence>
<name>A0A2S6HQW7_9FIRM</name>
<dbReference type="AlphaFoldDB" id="A0A2S6HQW7"/>
<protein>
    <recommendedName>
        <fullName evidence="1">N-acetyltransferase domain-containing protein</fullName>
    </recommendedName>
</protein>
<dbReference type="OrthoDB" id="9796919at2"/>
<dbReference type="Gene3D" id="3.40.630.30">
    <property type="match status" value="1"/>
</dbReference>
<evidence type="ECO:0000313" key="2">
    <source>
        <dbReference type="EMBL" id="PPK79990.1"/>
    </source>
</evidence>
<reference evidence="2 3" key="1">
    <citation type="submission" date="2018-02" db="EMBL/GenBank/DDBJ databases">
        <title>Genomic Encyclopedia of Archaeal and Bacterial Type Strains, Phase II (KMG-II): from individual species to whole genera.</title>
        <authorList>
            <person name="Goeker M."/>
        </authorList>
    </citation>
    <scope>NUCLEOTIDE SEQUENCE [LARGE SCALE GENOMIC DNA]</scope>
    <source>
        <strain evidence="2 3">DSM 3808</strain>
    </source>
</reference>
<proteinExistence type="predicted"/>
<comment type="caution">
    <text evidence="2">The sequence shown here is derived from an EMBL/GenBank/DDBJ whole genome shotgun (WGS) entry which is preliminary data.</text>
</comment>
<dbReference type="GO" id="GO:0016747">
    <property type="term" value="F:acyltransferase activity, transferring groups other than amino-acyl groups"/>
    <property type="evidence" value="ECO:0007669"/>
    <property type="project" value="InterPro"/>
</dbReference>
<keyword evidence="3" id="KW-1185">Reference proteome</keyword>
<organism evidence="2 3">
    <name type="scientific">Lacrimispora xylanisolvens</name>
    <dbReference type="NCBI Taxonomy" id="384636"/>
    <lineage>
        <taxon>Bacteria</taxon>
        <taxon>Bacillati</taxon>
        <taxon>Bacillota</taxon>
        <taxon>Clostridia</taxon>
        <taxon>Lachnospirales</taxon>
        <taxon>Lachnospiraceae</taxon>
        <taxon>Lacrimispora</taxon>
    </lineage>
</organism>